<gene>
    <name evidence="2" type="ORF">GCM10007043_05090</name>
</gene>
<evidence type="ECO:0000313" key="2">
    <source>
        <dbReference type="EMBL" id="GGJ94242.1"/>
    </source>
</evidence>
<dbReference type="EMBL" id="BMOF01000005">
    <property type="protein sequence ID" value="GGJ94242.1"/>
    <property type="molecule type" value="Genomic_DNA"/>
</dbReference>
<proteinExistence type="predicted"/>
<name>A0A8J3BCF5_9BACI</name>
<evidence type="ECO:0000256" key="1">
    <source>
        <dbReference type="SAM" id="MobiDB-lite"/>
    </source>
</evidence>
<dbReference type="AlphaFoldDB" id="A0A8J3BCF5"/>
<feature type="region of interest" description="Disordered" evidence="1">
    <location>
        <begin position="1"/>
        <end position="52"/>
    </location>
</feature>
<reference evidence="2" key="2">
    <citation type="submission" date="2020-09" db="EMBL/GenBank/DDBJ databases">
        <authorList>
            <person name="Sun Q."/>
            <person name="Ohkuma M."/>
        </authorList>
    </citation>
    <scope>NUCLEOTIDE SEQUENCE</scope>
    <source>
        <strain evidence="2">JCM 14719</strain>
    </source>
</reference>
<feature type="compositionally biased region" description="Low complexity" evidence="1">
    <location>
        <begin position="39"/>
        <end position="52"/>
    </location>
</feature>
<organism evidence="2 3">
    <name type="scientific">Calditerricola satsumensis</name>
    <dbReference type="NCBI Taxonomy" id="373054"/>
    <lineage>
        <taxon>Bacteria</taxon>
        <taxon>Bacillati</taxon>
        <taxon>Bacillota</taxon>
        <taxon>Bacilli</taxon>
        <taxon>Bacillales</taxon>
        <taxon>Bacillaceae</taxon>
        <taxon>Calditerricola</taxon>
    </lineage>
</organism>
<sequence length="118" mass="13242">MEAKRERHEQDAGSAAGGPPVHPMDGAPLYPTESLRDPASSSAYTSYARTDSPYGSAMVPYDAAMPYGGYDAGSAGHMGMHHPHEMIAYYRCMRAYYECLMAYHRYMMMMRDMESSHR</sequence>
<comment type="caution">
    <text evidence="2">The sequence shown here is derived from an EMBL/GenBank/DDBJ whole genome shotgun (WGS) entry which is preliminary data.</text>
</comment>
<accession>A0A8J3BCF5</accession>
<dbReference type="Proteomes" id="UP000637720">
    <property type="component" value="Unassembled WGS sequence"/>
</dbReference>
<evidence type="ECO:0000313" key="3">
    <source>
        <dbReference type="Proteomes" id="UP000637720"/>
    </source>
</evidence>
<keyword evidence="3" id="KW-1185">Reference proteome</keyword>
<protein>
    <submittedName>
        <fullName evidence="2">Uncharacterized protein</fullName>
    </submittedName>
</protein>
<reference evidence="2" key="1">
    <citation type="journal article" date="2014" name="Int. J. Syst. Evol. Microbiol.">
        <title>Complete genome sequence of Corynebacterium casei LMG S-19264T (=DSM 44701T), isolated from a smear-ripened cheese.</title>
        <authorList>
            <consortium name="US DOE Joint Genome Institute (JGI-PGF)"/>
            <person name="Walter F."/>
            <person name="Albersmeier A."/>
            <person name="Kalinowski J."/>
            <person name="Ruckert C."/>
        </authorList>
    </citation>
    <scope>NUCLEOTIDE SEQUENCE</scope>
    <source>
        <strain evidence="2">JCM 14719</strain>
    </source>
</reference>
<feature type="compositionally biased region" description="Basic and acidic residues" evidence="1">
    <location>
        <begin position="1"/>
        <end position="11"/>
    </location>
</feature>